<dbReference type="SUPFAM" id="SSF52540">
    <property type="entry name" value="P-loop containing nucleoside triphosphate hydrolases"/>
    <property type="match status" value="1"/>
</dbReference>
<dbReference type="Gene3D" id="2.40.50.140">
    <property type="entry name" value="Nucleic acid-binding proteins"/>
    <property type="match status" value="1"/>
</dbReference>
<dbReference type="GO" id="GO:0005634">
    <property type="term" value="C:nucleus"/>
    <property type="evidence" value="ECO:0007669"/>
    <property type="project" value="UniProtKB-SubCell"/>
</dbReference>
<dbReference type="Gene3D" id="2.20.28.10">
    <property type="match status" value="1"/>
</dbReference>
<evidence type="ECO:0000256" key="2">
    <source>
        <dbReference type="ARBA" id="ARBA00022840"/>
    </source>
</evidence>
<keyword evidence="8" id="KW-1185">Reference proteome</keyword>
<proteinExistence type="inferred from homology"/>
<evidence type="ECO:0000256" key="3">
    <source>
        <dbReference type="ARBA" id="ARBA00023125"/>
    </source>
</evidence>
<dbReference type="InterPro" id="IPR041562">
    <property type="entry name" value="MCM_lid"/>
</dbReference>
<evidence type="ECO:0000313" key="8">
    <source>
        <dbReference type="Proteomes" id="UP000183832"/>
    </source>
</evidence>
<gene>
    <name evidence="7" type="primary">similar to DNA helicase MCM9</name>
    <name evidence="7" type="ORF">CLUMA_CG003902</name>
</gene>
<feature type="compositionally biased region" description="Basic and acidic residues" evidence="5">
    <location>
        <begin position="789"/>
        <end position="808"/>
    </location>
</feature>
<dbReference type="AlphaFoldDB" id="A0A1J1HS24"/>
<feature type="region of interest" description="Disordered" evidence="5">
    <location>
        <begin position="703"/>
        <end position="738"/>
    </location>
</feature>
<dbReference type="SUPFAM" id="SSF50249">
    <property type="entry name" value="Nucleic acid-binding proteins"/>
    <property type="match status" value="1"/>
</dbReference>
<dbReference type="GO" id="GO:0017116">
    <property type="term" value="F:single-stranded DNA helicase activity"/>
    <property type="evidence" value="ECO:0007669"/>
    <property type="project" value="TreeGrafter"/>
</dbReference>
<dbReference type="PROSITE" id="PS50051">
    <property type="entry name" value="MCM_2"/>
    <property type="match status" value="1"/>
</dbReference>
<dbReference type="EMBL" id="CVRI01000017">
    <property type="protein sequence ID" value="CRK90188.1"/>
    <property type="molecule type" value="Genomic_DNA"/>
</dbReference>
<dbReference type="SMART" id="SM00382">
    <property type="entry name" value="AAA"/>
    <property type="match status" value="1"/>
</dbReference>
<dbReference type="InterPro" id="IPR003593">
    <property type="entry name" value="AAA+_ATPase"/>
</dbReference>
<dbReference type="GO" id="GO:0000724">
    <property type="term" value="P:double-strand break repair via homologous recombination"/>
    <property type="evidence" value="ECO:0007669"/>
    <property type="project" value="TreeGrafter"/>
</dbReference>
<evidence type="ECO:0000256" key="5">
    <source>
        <dbReference type="SAM" id="MobiDB-lite"/>
    </source>
</evidence>
<accession>A0A1J1HS24</accession>
<dbReference type="GO" id="GO:0005524">
    <property type="term" value="F:ATP binding"/>
    <property type="evidence" value="ECO:0007669"/>
    <property type="project" value="UniProtKB-KW"/>
</dbReference>
<dbReference type="PANTHER" id="PTHR11630">
    <property type="entry name" value="DNA REPLICATION LICENSING FACTOR MCM FAMILY MEMBER"/>
    <property type="match status" value="1"/>
</dbReference>
<dbReference type="InterPro" id="IPR001208">
    <property type="entry name" value="MCM_dom"/>
</dbReference>
<dbReference type="GO" id="GO:0003697">
    <property type="term" value="F:single-stranded DNA binding"/>
    <property type="evidence" value="ECO:0007669"/>
    <property type="project" value="TreeGrafter"/>
</dbReference>
<dbReference type="PANTHER" id="PTHR11630:SF48">
    <property type="entry name" value="DNA HELICASE MCM9"/>
    <property type="match status" value="1"/>
</dbReference>
<dbReference type="Proteomes" id="UP000183832">
    <property type="component" value="Unassembled WGS sequence"/>
</dbReference>
<dbReference type="InterPro" id="IPR031327">
    <property type="entry name" value="MCM"/>
</dbReference>
<dbReference type="GO" id="GO:0016787">
    <property type="term" value="F:hydrolase activity"/>
    <property type="evidence" value="ECO:0007669"/>
    <property type="project" value="UniProtKB-KW"/>
</dbReference>
<dbReference type="SMART" id="SM00350">
    <property type="entry name" value="MCM"/>
    <property type="match status" value="1"/>
</dbReference>
<keyword evidence="2 4" id="KW-0067">ATP-binding</keyword>
<dbReference type="GO" id="GO:0042555">
    <property type="term" value="C:MCM complex"/>
    <property type="evidence" value="ECO:0007669"/>
    <property type="project" value="TreeGrafter"/>
</dbReference>
<feature type="region of interest" description="Disordered" evidence="5">
    <location>
        <begin position="757"/>
        <end position="831"/>
    </location>
</feature>
<dbReference type="Pfam" id="PF00493">
    <property type="entry name" value="MCM"/>
    <property type="match status" value="1"/>
</dbReference>
<evidence type="ECO:0000256" key="1">
    <source>
        <dbReference type="ARBA" id="ARBA00022741"/>
    </source>
</evidence>
<dbReference type="STRING" id="568069.A0A1J1HS24"/>
<sequence>MEEFLYNFHHDEIINILKAADKNELPRSLQIDLSVLESNDSELFKKIKFRFDIWNEKPKWIDSLNIVQTKVMKENAGNSMVRYFSVKENFPVEFINLPNPLKNNPKIHNLWNLLQIKGSVVRSGEVLMKEFIREFKCRSCKQTMKFEADRIQNYYFDIPERCIHKNCKGTIFNTEERNSDEPNLDFIVKYQEVSIQLPSEPQHPTESLLVELEDELVESCAVGDRVTITGTFETRSKHNINSHRLVIRAAGVVVHEDQQKMLLNPTEMTFLVKSEWKQDLDNFDDDEIKLRDLMVDSVAPELEGLAIIKLGLLLVLCSGGKTNGNNSVKNTRREIAHFLMIGDPSCGKSQILKAASKISINSVRAVGYATTTAGLTATVHREGGCSFIEPGALVRANNGICCIDEINLMSKDHRGSIHEVMESQKITINKAGLRQELQAKCSIIAAMNQKNVNKDLDAKNISLEQSLLSRFDLIFELQYLDDLELHERIADLILSGSAETREDLWNDDRLQKHILVAKNISVEFTSSVYEILKRYYLFCKNDEDIEVSRTTPRMLNSLEQLTICHAKLMLRSKTQIIDAVTVIIIMESSWSFGRFLRLPNVMLSKTPIGPTNSCIAEVLEKLHLEHLLDEQVESLTQPKTKHAEKPQEAFDISELDEIFAAESEDEKDMFSTQAINKLRQPEFFPKTTNNFTGSLVSTTSMIETEQNSQNFTKRKTDFENNSEDNKKKKLNVEDSSSVETDSLLANLNSLASLFGKGVGEDSSEKKNNLDQENKTNEGGVKSKLQRFNYDAKCDENNEKESEEIKLQESQETAVDSITSDTDPSREKENYELEKERRFLEDMKDFDIWDD</sequence>
<dbReference type="InterPro" id="IPR027417">
    <property type="entry name" value="P-loop_NTPase"/>
</dbReference>
<dbReference type="InterPro" id="IPR033762">
    <property type="entry name" value="MCM_OB"/>
</dbReference>
<dbReference type="OrthoDB" id="271325at2759"/>
<evidence type="ECO:0000259" key="6">
    <source>
        <dbReference type="PROSITE" id="PS50051"/>
    </source>
</evidence>
<feature type="compositionally biased region" description="Polar residues" evidence="5">
    <location>
        <begin position="809"/>
        <end position="821"/>
    </location>
</feature>
<dbReference type="Gene3D" id="3.40.50.300">
    <property type="entry name" value="P-loop containing nucleotide triphosphate hydrolases"/>
    <property type="match status" value="1"/>
</dbReference>
<protein>
    <submittedName>
        <fullName evidence="7">CLUMA_CG003902, isoform A</fullName>
    </submittedName>
</protein>
<feature type="domain" description="MCM C-terminal AAA(+) ATPase" evidence="6">
    <location>
        <begin position="290"/>
        <end position="493"/>
    </location>
</feature>
<organism evidence="7 8">
    <name type="scientific">Clunio marinus</name>
    <dbReference type="NCBI Taxonomy" id="568069"/>
    <lineage>
        <taxon>Eukaryota</taxon>
        <taxon>Metazoa</taxon>
        <taxon>Ecdysozoa</taxon>
        <taxon>Arthropoda</taxon>
        <taxon>Hexapoda</taxon>
        <taxon>Insecta</taxon>
        <taxon>Pterygota</taxon>
        <taxon>Neoptera</taxon>
        <taxon>Endopterygota</taxon>
        <taxon>Diptera</taxon>
        <taxon>Nematocera</taxon>
        <taxon>Chironomoidea</taxon>
        <taxon>Chironomidae</taxon>
        <taxon>Clunio</taxon>
    </lineage>
</organism>
<name>A0A1J1HS24_9DIPT</name>
<dbReference type="PRINTS" id="PR01657">
    <property type="entry name" value="MCMFAMILY"/>
</dbReference>
<feature type="compositionally biased region" description="Basic and acidic residues" evidence="5">
    <location>
        <begin position="714"/>
        <end position="732"/>
    </location>
</feature>
<evidence type="ECO:0000313" key="7">
    <source>
        <dbReference type="EMBL" id="CRK90188.1"/>
    </source>
</evidence>
<keyword evidence="1 4" id="KW-0547">Nucleotide-binding</keyword>
<dbReference type="Pfam" id="PF17855">
    <property type="entry name" value="MCM_lid"/>
    <property type="match status" value="1"/>
</dbReference>
<comment type="similarity">
    <text evidence="4">Belongs to the MCM family.</text>
</comment>
<feature type="compositionally biased region" description="Basic and acidic residues" evidence="5">
    <location>
        <begin position="822"/>
        <end position="831"/>
    </location>
</feature>
<reference evidence="7 8" key="1">
    <citation type="submission" date="2015-04" db="EMBL/GenBank/DDBJ databases">
        <authorList>
            <person name="Syromyatnikov M.Y."/>
            <person name="Popov V.N."/>
        </authorList>
    </citation>
    <scope>NUCLEOTIDE SEQUENCE [LARGE SCALE GENOMIC DNA]</scope>
</reference>
<evidence type="ECO:0000256" key="4">
    <source>
        <dbReference type="RuleBase" id="RU004070"/>
    </source>
</evidence>
<feature type="compositionally biased region" description="Basic and acidic residues" evidence="5">
    <location>
        <begin position="758"/>
        <end position="775"/>
    </location>
</feature>
<dbReference type="Pfam" id="PF17207">
    <property type="entry name" value="MCM_OB"/>
    <property type="match status" value="1"/>
</dbReference>
<dbReference type="InterPro" id="IPR012340">
    <property type="entry name" value="NA-bd_OB-fold"/>
</dbReference>
<keyword evidence="3 4" id="KW-0238">DNA-binding</keyword>